<dbReference type="AlphaFoldDB" id="A0A517P3G6"/>
<keyword evidence="3" id="KW-1185">Reference proteome</keyword>
<gene>
    <name evidence="2" type="ORF">K239x_59350</name>
</gene>
<feature type="chain" id="PRO_5021742091" evidence="1">
    <location>
        <begin position="27"/>
        <end position="215"/>
    </location>
</feature>
<protein>
    <submittedName>
        <fullName evidence="2">Uncharacterized protein</fullName>
    </submittedName>
</protein>
<dbReference type="OrthoDB" id="284455at2"/>
<feature type="signal peptide" evidence="1">
    <location>
        <begin position="1"/>
        <end position="26"/>
    </location>
</feature>
<name>A0A517P3G6_9BACT</name>
<organism evidence="2 3">
    <name type="scientific">Stieleria marina</name>
    <dbReference type="NCBI Taxonomy" id="1930275"/>
    <lineage>
        <taxon>Bacteria</taxon>
        <taxon>Pseudomonadati</taxon>
        <taxon>Planctomycetota</taxon>
        <taxon>Planctomycetia</taxon>
        <taxon>Pirellulales</taxon>
        <taxon>Pirellulaceae</taxon>
        <taxon>Stieleria</taxon>
    </lineage>
</organism>
<dbReference type="Proteomes" id="UP000319817">
    <property type="component" value="Chromosome"/>
</dbReference>
<dbReference type="RefSeq" id="WP_145421903.1">
    <property type="nucleotide sequence ID" value="NZ_CP036526.1"/>
</dbReference>
<evidence type="ECO:0000256" key="1">
    <source>
        <dbReference type="SAM" id="SignalP"/>
    </source>
</evidence>
<evidence type="ECO:0000313" key="3">
    <source>
        <dbReference type="Proteomes" id="UP000319817"/>
    </source>
</evidence>
<accession>A0A517P3G6</accession>
<proteinExistence type="predicted"/>
<sequence length="215" mass="24420" precursor="true">MTQLFTKTITTLGLLVLTAFASNASADTYHHIDELALQIERNSKRLISEVRHYRHTPEYSHLVSDARHMARLADHVHDLAHDHGSLTHLNSDLVELDRKFHHLESVFNRVEHNAAYGHGHIHGDTSHVRGLLCSIESDLHHLQDDIRSLVASHRHARQPVVVRRPVITQPSWYGHSPSRWSGYNARPQSSGFGHSYSRGRQFSIGGGSSRVTFRF</sequence>
<dbReference type="EMBL" id="CP036526">
    <property type="protein sequence ID" value="QDT13915.1"/>
    <property type="molecule type" value="Genomic_DNA"/>
</dbReference>
<reference evidence="2 3" key="1">
    <citation type="submission" date="2019-02" db="EMBL/GenBank/DDBJ databases">
        <title>Deep-cultivation of Planctomycetes and their phenomic and genomic characterization uncovers novel biology.</title>
        <authorList>
            <person name="Wiegand S."/>
            <person name="Jogler M."/>
            <person name="Boedeker C."/>
            <person name="Pinto D."/>
            <person name="Vollmers J."/>
            <person name="Rivas-Marin E."/>
            <person name="Kohn T."/>
            <person name="Peeters S.H."/>
            <person name="Heuer A."/>
            <person name="Rast P."/>
            <person name="Oberbeckmann S."/>
            <person name="Bunk B."/>
            <person name="Jeske O."/>
            <person name="Meyerdierks A."/>
            <person name="Storesund J.E."/>
            <person name="Kallscheuer N."/>
            <person name="Luecker S."/>
            <person name="Lage O.M."/>
            <person name="Pohl T."/>
            <person name="Merkel B.J."/>
            <person name="Hornburger P."/>
            <person name="Mueller R.-W."/>
            <person name="Bruemmer F."/>
            <person name="Labrenz M."/>
            <person name="Spormann A.M."/>
            <person name="Op den Camp H."/>
            <person name="Overmann J."/>
            <person name="Amann R."/>
            <person name="Jetten M.S.M."/>
            <person name="Mascher T."/>
            <person name="Medema M.H."/>
            <person name="Devos D.P."/>
            <person name="Kaster A.-K."/>
            <person name="Ovreas L."/>
            <person name="Rohde M."/>
            <person name="Galperin M.Y."/>
            <person name="Jogler C."/>
        </authorList>
    </citation>
    <scope>NUCLEOTIDE SEQUENCE [LARGE SCALE GENOMIC DNA]</scope>
    <source>
        <strain evidence="2 3">K23_9</strain>
    </source>
</reference>
<keyword evidence="1" id="KW-0732">Signal</keyword>
<evidence type="ECO:0000313" key="2">
    <source>
        <dbReference type="EMBL" id="QDT13915.1"/>
    </source>
</evidence>